<feature type="transmembrane region" description="Helical" evidence="16">
    <location>
        <begin position="712"/>
        <end position="729"/>
    </location>
</feature>
<dbReference type="RefSeq" id="WP_078806534.1">
    <property type="nucleotide sequence ID" value="NZ_FUXI01000005.1"/>
</dbReference>
<dbReference type="InterPro" id="IPR023298">
    <property type="entry name" value="ATPase_P-typ_TM_dom_sf"/>
</dbReference>
<dbReference type="GO" id="GO:0016887">
    <property type="term" value="F:ATP hydrolysis activity"/>
    <property type="evidence" value="ECO:0007669"/>
    <property type="project" value="InterPro"/>
</dbReference>
<evidence type="ECO:0000256" key="7">
    <source>
        <dbReference type="ARBA" id="ARBA00022723"/>
    </source>
</evidence>
<keyword evidence="12" id="KW-0406">Ion transport</keyword>
<comment type="catalytic activity">
    <reaction evidence="15">
        <text>Cd(2+)(in) + ATP + H2O = Cd(2+)(out) + ADP + phosphate + H(+)</text>
        <dbReference type="Rhea" id="RHEA:12132"/>
        <dbReference type="ChEBI" id="CHEBI:15377"/>
        <dbReference type="ChEBI" id="CHEBI:15378"/>
        <dbReference type="ChEBI" id="CHEBI:30616"/>
        <dbReference type="ChEBI" id="CHEBI:43474"/>
        <dbReference type="ChEBI" id="CHEBI:48775"/>
        <dbReference type="ChEBI" id="CHEBI:456216"/>
        <dbReference type="EC" id="7.2.2.21"/>
    </reaction>
</comment>
<dbReference type="InterPro" id="IPR023214">
    <property type="entry name" value="HAD_sf"/>
</dbReference>
<dbReference type="InterPro" id="IPR008250">
    <property type="entry name" value="ATPase_P-typ_transduc_dom_A_sf"/>
</dbReference>
<keyword evidence="13 16" id="KW-0472">Membrane</keyword>
<evidence type="ECO:0000256" key="6">
    <source>
        <dbReference type="ARBA" id="ARBA00022692"/>
    </source>
</evidence>
<dbReference type="GO" id="GO:0005886">
    <property type="term" value="C:plasma membrane"/>
    <property type="evidence" value="ECO:0007669"/>
    <property type="project" value="UniProtKB-SubCell"/>
</dbReference>
<dbReference type="SFLD" id="SFLDG00002">
    <property type="entry name" value="C1.7:_P-type_atpase_like"/>
    <property type="match status" value="1"/>
</dbReference>
<dbReference type="GO" id="GO:0008551">
    <property type="term" value="F:P-type cadmium transporter activity"/>
    <property type="evidence" value="ECO:0007669"/>
    <property type="project" value="UniProtKB-EC"/>
</dbReference>
<dbReference type="GO" id="GO:0046872">
    <property type="term" value="F:metal ion binding"/>
    <property type="evidence" value="ECO:0007669"/>
    <property type="project" value="UniProtKB-KW"/>
</dbReference>
<evidence type="ECO:0000313" key="18">
    <source>
        <dbReference type="EMBL" id="SJZ51346.1"/>
    </source>
</evidence>
<dbReference type="PRINTS" id="PR00941">
    <property type="entry name" value="CDATPASE"/>
</dbReference>
<comment type="similarity">
    <text evidence="2 16">Belongs to the cation transport ATPase (P-type) (TC 3.A.3) family. Type IB subfamily.</text>
</comment>
<dbReference type="OrthoDB" id="9813266at2"/>
<dbReference type="InterPro" id="IPR036163">
    <property type="entry name" value="HMA_dom_sf"/>
</dbReference>
<dbReference type="PANTHER" id="PTHR48085">
    <property type="entry name" value="CADMIUM/ZINC-TRANSPORTING ATPASE HMA2-RELATED"/>
    <property type="match status" value="1"/>
</dbReference>
<evidence type="ECO:0000313" key="19">
    <source>
        <dbReference type="Proteomes" id="UP000190328"/>
    </source>
</evidence>
<dbReference type="SUPFAM" id="SSF81665">
    <property type="entry name" value="Calcium ATPase, transmembrane domain M"/>
    <property type="match status" value="1"/>
</dbReference>
<evidence type="ECO:0000256" key="5">
    <source>
        <dbReference type="ARBA" id="ARBA00022553"/>
    </source>
</evidence>
<dbReference type="SFLD" id="SFLDS00003">
    <property type="entry name" value="Haloacid_Dehalogenase"/>
    <property type="match status" value="1"/>
</dbReference>
<reference evidence="18 19" key="1">
    <citation type="submission" date="2017-02" db="EMBL/GenBank/DDBJ databases">
        <authorList>
            <person name="Peterson S.W."/>
        </authorList>
    </citation>
    <scope>NUCLEOTIDE SEQUENCE [LARGE SCALE GENOMIC DNA]</scope>
    <source>
        <strain evidence="18 19">ATCC BAA-1030</strain>
    </source>
</reference>
<evidence type="ECO:0000256" key="12">
    <source>
        <dbReference type="ARBA" id="ARBA00023065"/>
    </source>
</evidence>
<dbReference type="NCBIfam" id="TIGR01525">
    <property type="entry name" value="ATPase-IB_hvy"/>
    <property type="match status" value="1"/>
</dbReference>
<dbReference type="SUPFAM" id="SSF55008">
    <property type="entry name" value="HMA, heavy metal-associated domain"/>
    <property type="match status" value="1"/>
</dbReference>
<evidence type="ECO:0000256" key="4">
    <source>
        <dbReference type="ARBA" id="ARBA00022539"/>
    </source>
</evidence>
<dbReference type="Pfam" id="PF00702">
    <property type="entry name" value="Hydrolase"/>
    <property type="match status" value="1"/>
</dbReference>
<evidence type="ECO:0000256" key="14">
    <source>
        <dbReference type="ARBA" id="ARBA00039103"/>
    </source>
</evidence>
<dbReference type="InterPro" id="IPR023299">
    <property type="entry name" value="ATPase_P-typ_cyto_dom_N"/>
</dbReference>
<dbReference type="PROSITE" id="PS01047">
    <property type="entry name" value="HMA_1"/>
    <property type="match status" value="1"/>
</dbReference>
<dbReference type="Pfam" id="PF00403">
    <property type="entry name" value="HMA"/>
    <property type="match status" value="1"/>
</dbReference>
<dbReference type="Gene3D" id="3.40.1110.10">
    <property type="entry name" value="Calcium-transporting ATPase, cytoplasmic domain N"/>
    <property type="match status" value="1"/>
</dbReference>
<dbReference type="PROSITE" id="PS50846">
    <property type="entry name" value="HMA_2"/>
    <property type="match status" value="1"/>
</dbReference>
<feature type="transmembrane region" description="Helical" evidence="16">
    <location>
        <begin position="408"/>
        <end position="430"/>
    </location>
</feature>
<feature type="transmembrane region" description="Helical" evidence="16">
    <location>
        <begin position="371"/>
        <end position="388"/>
    </location>
</feature>
<proteinExistence type="inferred from homology"/>
<dbReference type="InterPro" id="IPR051014">
    <property type="entry name" value="Cation_Transport_ATPase_IB"/>
</dbReference>
<dbReference type="Gene3D" id="3.40.50.1000">
    <property type="entry name" value="HAD superfamily/HAD-like"/>
    <property type="match status" value="1"/>
</dbReference>
<keyword evidence="4" id="KW-0104">Cadmium</keyword>
<dbReference type="InterPro" id="IPR027256">
    <property type="entry name" value="P-typ_ATPase_IB"/>
</dbReference>
<feature type="transmembrane region" description="Helical" evidence="16">
    <location>
        <begin position="170"/>
        <end position="187"/>
    </location>
</feature>
<organism evidence="18 19">
    <name type="scientific">Pilibacter termitis</name>
    <dbReference type="NCBI Taxonomy" id="263852"/>
    <lineage>
        <taxon>Bacteria</taxon>
        <taxon>Bacillati</taxon>
        <taxon>Bacillota</taxon>
        <taxon>Bacilli</taxon>
        <taxon>Lactobacillales</taxon>
        <taxon>Enterococcaceae</taxon>
        <taxon>Pilibacter</taxon>
    </lineage>
</organism>
<evidence type="ECO:0000256" key="3">
    <source>
        <dbReference type="ARBA" id="ARBA00022475"/>
    </source>
</evidence>
<dbReference type="InterPro" id="IPR001757">
    <property type="entry name" value="P_typ_ATPase"/>
</dbReference>
<comment type="subcellular location">
    <subcellularLocation>
        <location evidence="1">Cell membrane</location>
        <topology evidence="1">Multi-pass membrane protein</topology>
    </subcellularLocation>
</comment>
<dbReference type="AlphaFoldDB" id="A0A1T4L9H1"/>
<dbReference type="InterPro" id="IPR017969">
    <property type="entry name" value="Heavy-metal-associated_CS"/>
</dbReference>
<evidence type="ECO:0000256" key="10">
    <source>
        <dbReference type="ARBA" id="ARBA00022967"/>
    </source>
</evidence>
<dbReference type="Gene3D" id="3.30.70.100">
    <property type="match status" value="1"/>
</dbReference>
<dbReference type="InterPro" id="IPR036412">
    <property type="entry name" value="HAD-like_sf"/>
</dbReference>
<protein>
    <recommendedName>
        <fullName evidence="14">Cd(2+)-exporting ATPase</fullName>
        <ecNumber evidence="14">7.2.2.21</ecNumber>
    </recommendedName>
</protein>
<evidence type="ECO:0000256" key="13">
    <source>
        <dbReference type="ARBA" id="ARBA00023136"/>
    </source>
</evidence>
<keyword evidence="8 16" id="KW-0547">Nucleotide-binding</keyword>
<evidence type="ECO:0000256" key="16">
    <source>
        <dbReference type="RuleBase" id="RU362081"/>
    </source>
</evidence>
<keyword evidence="6 16" id="KW-0812">Transmembrane</keyword>
<dbReference type="Proteomes" id="UP000190328">
    <property type="component" value="Unassembled WGS sequence"/>
</dbReference>
<evidence type="ECO:0000256" key="1">
    <source>
        <dbReference type="ARBA" id="ARBA00004651"/>
    </source>
</evidence>
<evidence type="ECO:0000256" key="11">
    <source>
        <dbReference type="ARBA" id="ARBA00022989"/>
    </source>
</evidence>
<evidence type="ECO:0000256" key="8">
    <source>
        <dbReference type="ARBA" id="ARBA00022741"/>
    </source>
</evidence>
<dbReference type="PANTHER" id="PTHR48085:SF5">
    <property type="entry name" value="CADMIUM_ZINC-TRANSPORTING ATPASE HMA4-RELATED"/>
    <property type="match status" value="1"/>
</dbReference>
<keyword evidence="19" id="KW-1185">Reference proteome</keyword>
<evidence type="ECO:0000256" key="15">
    <source>
        <dbReference type="ARBA" id="ARBA00049338"/>
    </source>
</evidence>
<keyword evidence="3 16" id="KW-1003">Cell membrane</keyword>
<keyword evidence="10" id="KW-1278">Translocase</keyword>
<feature type="domain" description="HMA" evidence="17">
    <location>
        <begin position="69"/>
        <end position="135"/>
    </location>
</feature>
<dbReference type="Gene3D" id="2.70.150.10">
    <property type="entry name" value="Calcium-transporting ATPase, cytoplasmic transduction domain A"/>
    <property type="match status" value="1"/>
</dbReference>
<evidence type="ECO:0000256" key="2">
    <source>
        <dbReference type="ARBA" id="ARBA00006024"/>
    </source>
</evidence>
<dbReference type="InterPro" id="IPR006121">
    <property type="entry name" value="HMA_dom"/>
</dbReference>
<dbReference type="CDD" id="cd00371">
    <property type="entry name" value="HMA"/>
    <property type="match status" value="1"/>
</dbReference>
<dbReference type="Pfam" id="PF00122">
    <property type="entry name" value="E1-E2_ATPase"/>
    <property type="match status" value="1"/>
</dbReference>
<keyword evidence="9 16" id="KW-0067">ATP-binding</keyword>
<keyword evidence="12" id="KW-0813">Transport</keyword>
<dbReference type="InterPro" id="IPR018303">
    <property type="entry name" value="ATPase_P-typ_P_site"/>
</dbReference>
<accession>A0A1T4L9H1</accession>
<dbReference type="SFLD" id="SFLDF00027">
    <property type="entry name" value="p-type_atpase"/>
    <property type="match status" value="1"/>
</dbReference>
<dbReference type="PRINTS" id="PR00119">
    <property type="entry name" value="CATATPASE"/>
</dbReference>
<dbReference type="EMBL" id="FUXI01000005">
    <property type="protein sequence ID" value="SJZ51346.1"/>
    <property type="molecule type" value="Genomic_DNA"/>
</dbReference>
<dbReference type="PROSITE" id="PS00154">
    <property type="entry name" value="ATPASE_E1_E2"/>
    <property type="match status" value="1"/>
</dbReference>
<evidence type="ECO:0000259" key="17">
    <source>
        <dbReference type="PROSITE" id="PS50846"/>
    </source>
</evidence>
<dbReference type="SUPFAM" id="SSF56784">
    <property type="entry name" value="HAD-like"/>
    <property type="match status" value="1"/>
</dbReference>
<dbReference type="FunFam" id="2.70.150.10:FF:000002">
    <property type="entry name" value="Copper-transporting ATPase 1, putative"/>
    <property type="match status" value="1"/>
</dbReference>
<dbReference type="GO" id="GO:0005524">
    <property type="term" value="F:ATP binding"/>
    <property type="evidence" value="ECO:0007669"/>
    <property type="project" value="UniProtKB-UniRule"/>
</dbReference>
<sequence length="760" mass="82355">MFKNLHSSTAECQDHCGADTHNHNEGKCHCDTCKKVEQQATCKDDCCCGEKSSSEEGGNSDDEPASSGKKIVYNVSGMDCGSCAMTIQKGVASLPEVKQVNVNFSTGKLVVYAENLNALKQEIPKKVKQLGYSAVLENEKVESSGKEWQITLISTVFFLLAHGLRLTTDVHLLTNALFVIVMLISGWKTLKSAFYSLKTFSLDMNVLMSTACIGAILLNEWSEGATILYLFYIGTFLQGKAIHRTRNTIQQLMNLSPDTALVQKNGAWQEMPLDEIPINSRLLVRVGDRISLDGKIVLGSSSINQAAITGESVPIVKNAGDKVFAGSLNESAPIEMIVEKTQSESTIAKIIQMVEEAEERKAPSETFIEKFASIYTPVVFVLAILTIVTPPLLLNASWHEWVFKGLELLIVACPCALVISTPVSVVAALGNAAKNGVLVKGGSFLEKASKVNTVAFDKTGTITHGKPSVHQFSVVSGADVQEILSIALSIEALSTHPIAQSIVRYAKEKEAKELFVAEQKALVGRGLLGKIEGEEYFIGNHQLFVEKGIKVPPEIVERENRGSTVVIIGDTSTILGFFEIKDTIRSSSVATIQALKNQEIKDLYLLTGDNENVAKILGEQAQIPNVVANMLPENKAEVIEELDRAGKTVAMVGDGINDAPALALADVGIAMGGVGTDVAMDVADIVLMSDNIEKLPFIFTLSKRMVRIIKQNIFFSLSIKLVVLAFIFTGMLPMWLAVMSDTGMSIVVTLNALRLVRGRK</sequence>
<dbReference type="NCBIfam" id="TIGR01494">
    <property type="entry name" value="ATPase_P-type"/>
    <property type="match status" value="1"/>
</dbReference>
<dbReference type="InterPro" id="IPR059000">
    <property type="entry name" value="ATPase_P-type_domA"/>
</dbReference>
<keyword evidence="5" id="KW-0597">Phosphoprotein</keyword>
<keyword evidence="11 16" id="KW-1133">Transmembrane helix</keyword>
<keyword evidence="7 16" id="KW-0479">Metal-binding</keyword>
<dbReference type="SUPFAM" id="SSF81653">
    <property type="entry name" value="Calcium ATPase, transduction domain A"/>
    <property type="match status" value="1"/>
</dbReference>
<dbReference type="NCBIfam" id="TIGR01511">
    <property type="entry name" value="ATPase-IB1_Cu"/>
    <property type="match status" value="1"/>
</dbReference>
<evidence type="ECO:0000256" key="9">
    <source>
        <dbReference type="ARBA" id="ARBA00022840"/>
    </source>
</evidence>
<dbReference type="InterPro" id="IPR044492">
    <property type="entry name" value="P_typ_ATPase_HD_dom"/>
</dbReference>
<dbReference type="STRING" id="263852.SAMN02745116_00574"/>
<gene>
    <name evidence="18" type="ORF">SAMN02745116_00574</name>
</gene>
<dbReference type="EC" id="7.2.2.21" evidence="14"/>
<name>A0A1T4L9H1_9ENTE</name>